<dbReference type="STRING" id="6216.A0A158QG45"/>
<feature type="coiled-coil region" evidence="2">
    <location>
        <begin position="164"/>
        <end position="225"/>
    </location>
</feature>
<feature type="coiled-coil region" evidence="2">
    <location>
        <begin position="253"/>
        <end position="280"/>
    </location>
</feature>
<dbReference type="AlphaFoldDB" id="A0A158QG45"/>
<dbReference type="PANTHER" id="PTHR21549:SF1">
    <property type="entry name" value="COILED-COIL DOMAIN-CONTAINING PROTEIN 148"/>
    <property type="match status" value="1"/>
</dbReference>
<accession>A0A158QG45</accession>
<evidence type="ECO:0000313" key="3">
    <source>
        <dbReference type="WBParaSite" id="HDID_0000995001-mRNA-1"/>
    </source>
</evidence>
<protein>
    <submittedName>
        <fullName evidence="3">Coiled-coil domain-containing protein 177</fullName>
    </submittedName>
</protein>
<evidence type="ECO:0000256" key="1">
    <source>
        <dbReference type="ARBA" id="ARBA00023054"/>
    </source>
</evidence>
<organism evidence="3">
    <name type="scientific">Hymenolepis diminuta</name>
    <name type="common">Rat tapeworm</name>
    <dbReference type="NCBI Taxonomy" id="6216"/>
    <lineage>
        <taxon>Eukaryota</taxon>
        <taxon>Metazoa</taxon>
        <taxon>Spiralia</taxon>
        <taxon>Lophotrochozoa</taxon>
        <taxon>Platyhelminthes</taxon>
        <taxon>Cestoda</taxon>
        <taxon>Eucestoda</taxon>
        <taxon>Cyclophyllidea</taxon>
        <taxon>Hymenolepididae</taxon>
        <taxon>Hymenolepis</taxon>
    </lineage>
</organism>
<reference evidence="3" key="1">
    <citation type="submission" date="2016-04" db="UniProtKB">
        <authorList>
            <consortium name="WormBaseParasite"/>
        </authorList>
    </citation>
    <scope>IDENTIFICATION</scope>
</reference>
<proteinExistence type="predicted"/>
<keyword evidence="1 2" id="KW-0175">Coiled coil</keyword>
<dbReference type="PANTHER" id="PTHR21549">
    <property type="entry name" value="MUTATED IN BLADDER CANCER 1"/>
    <property type="match status" value="1"/>
</dbReference>
<name>A0A158QG45_HYMDI</name>
<sequence>LESEITDFQLGTKDSYLRICITASRLDTFTWIREGNITENNCCGIPSVAWEWNTHDESFRADLLSEFVHLDRSYLSSNIYEWKVDDFVLVEYIWEIYNSSNTPKRRQNCINLLNRIPSLGLKKPHARLLDFFRDHDILKTKLEDIVFSWTRARQELADRIQITLEDALEEHRRRNEEKTSAKRQRLACHLLAEKVQKWRKEKAELEELEFQAKEAKRAIQTRKETELRKKAEFETAERLRLEELRRSFDRQRRQDTRRLEKQAKTQIRELKIRQQEASEKATRQAEAREAHLEAIRAKSWRSYLEATVETQKESKARNSLNLSNLFEKPITTFTNEQLLHDRRTRITTALFEAGLLNTNYARNILEQVPRSRQPPLLLQVSQTAPTSRPGRRPPLYFQETDIFHVKQMSK</sequence>
<dbReference type="WBParaSite" id="HDID_0000995001-mRNA-1">
    <property type="protein sequence ID" value="HDID_0000995001-mRNA-1"/>
    <property type="gene ID" value="HDID_0000995001"/>
</dbReference>
<evidence type="ECO:0000256" key="2">
    <source>
        <dbReference type="SAM" id="Coils"/>
    </source>
</evidence>
<dbReference type="InterPro" id="IPR039902">
    <property type="entry name" value="CCDC148/CCDC112"/>
</dbReference>